<keyword evidence="1" id="KW-1133">Transmembrane helix</keyword>
<protein>
    <recommendedName>
        <fullName evidence="4">G-protein coupled receptors family 1 profile domain-containing protein</fullName>
    </recommendedName>
</protein>
<feature type="transmembrane region" description="Helical" evidence="1">
    <location>
        <begin position="85"/>
        <end position="108"/>
    </location>
</feature>
<feature type="transmembrane region" description="Helical" evidence="1">
    <location>
        <begin position="129"/>
        <end position="149"/>
    </location>
</feature>
<keyword evidence="1" id="KW-0472">Membrane</keyword>
<dbReference type="AlphaFoldDB" id="A0A368GQP6"/>
<proteinExistence type="predicted"/>
<feature type="transmembrane region" description="Helical" evidence="1">
    <location>
        <begin position="192"/>
        <end position="216"/>
    </location>
</feature>
<evidence type="ECO:0008006" key="4">
    <source>
        <dbReference type="Google" id="ProtNLM"/>
    </source>
</evidence>
<organism evidence="2 3">
    <name type="scientific">Ancylostoma caninum</name>
    <name type="common">Dog hookworm</name>
    <dbReference type="NCBI Taxonomy" id="29170"/>
    <lineage>
        <taxon>Eukaryota</taxon>
        <taxon>Metazoa</taxon>
        <taxon>Ecdysozoa</taxon>
        <taxon>Nematoda</taxon>
        <taxon>Chromadorea</taxon>
        <taxon>Rhabditida</taxon>
        <taxon>Rhabditina</taxon>
        <taxon>Rhabditomorpha</taxon>
        <taxon>Strongyloidea</taxon>
        <taxon>Ancylostomatidae</taxon>
        <taxon>Ancylostomatinae</taxon>
        <taxon>Ancylostoma</taxon>
    </lineage>
</organism>
<evidence type="ECO:0000313" key="3">
    <source>
        <dbReference type="Proteomes" id="UP000252519"/>
    </source>
</evidence>
<feature type="transmembrane region" description="Helical" evidence="1">
    <location>
        <begin position="6"/>
        <end position="29"/>
    </location>
</feature>
<keyword evidence="3" id="KW-1185">Reference proteome</keyword>
<dbReference type="Proteomes" id="UP000252519">
    <property type="component" value="Unassembled WGS sequence"/>
</dbReference>
<name>A0A368GQP6_ANCCA</name>
<evidence type="ECO:0000313" key="2">
    <source>
        <dbReference type="EMBL" id="RCN46664.1"/>
    </source>
</evidence>
<dbReference type="InterPro" id="IPR019428">
    <property type="entry name" value="7TM_GPCR_serpentine_rcpt_Str"/>
</dbReference>
<dbReference type="Pfam" id="PF10326">
    <property type="entry name" value="7TM_GPCR_Str"/>
    <property type="match status" value="1"/>
</dbReference>
<dbReference type="PANTHER" id="PTHR22943:SF248">
    <property type="entry name" value="SEVEN TM RECEPTOR"/>
    <property type="match status" value="1"/>
</dbReference>
<dbReference type="OrthoDB" id="5875460at2759"/>
<evidence type="ECO:0000256" key="1">
    <source>
        <dbReference type="SAM" id="Phobius"/>
    </source>
</evidence>
<feature type="transmembrane region" description="Helical" evidence="1">
    <location>
        <begin position="41"/>
        <end position="65"/>
    </location>
</feature>
<reference evidence="2 3" key="1">
    <citation type="submission" date="2014-10" db="EMBL/GenBank/DDBJ databases">
        <title>Draft genome of the hookworm Ancylostoma caninum.</title>
        <authorList>
            <person name="Mitreva M."/>
        </authorList>
    </citation>
    <scope>NUCLEOTIDE SEQUENCE [LARGE SCALE GENOMIC DNA]</scope>
    <source>
        <strain evidence="2 3">Baltimore</strain>
    </source>
</reference>
<gene>
    <name evidence="2" type="ORF">ANCCAN_07293</name>
</gene>
<accession>A0A368GQP6</accession>
<dbReference type="PANTHER" id="PTHR22943">
    <property type="entry name" value="7-TRANSMEMBRANE DOMAIN RECEPTOR C.ELEGANS"/>
    <property type="match status" value="1"/>
</dbReference>
<keyword evidence="1" id="KW-0812">Transmembrane</keyword>
<dbReference type="EMBL" id="JOJR01000075">
    <property type="protein sequence ID" value="RCN46664.1"/>
    <property type="molecule type" value="Genomic_DNA"/>
</dbReference>
<comment type="caution">
    <text evidence="2">The sequence shown here is derived from an EMBL/GenBank/DDBJ whole genome shotgun (WGS) entry which is preliminary data.</text>
</comment>
<sequence length="222" mass="25429">MRNSTYRLVLHLAAGTSSIMNMLLIFIYFRCPLKNMRTYKYGFILTAFQDLMTLLCILALIPRVISRNSYLMFLAMGRLEDPPQGQILLILLFVMMCLSLLIVSNNFIYRYIHVCKIQYSYIYTTRNSILIICAANIAVLVNCGIIMVACSWPSTDFRQQIYTERFSVDVVALEQKSFLGFSMEHSVTTMTIFLMGDGLVMMGMFTVIGNFSNFLADPRQSL</sequence>